<dbReference type="EMBL" id="QOCV01000011">
    <property type="protein sequence ID" value="RHW53714.1"/>
    <property type="molecule type" value="Genomic_DNA"/>
</dbReference>
<evidence type="ECO:0000313" key="2">
    <source>
        <dbReference type="Proteomes" id="UP000265862"/>
    </source>
</evidence>
<dbReference type="Proteomes" id="UP000265862">
    <property type="component" value="Unassembled WGS sequence"/>
</dbReference>
<dbReference type="AlphaFoldDB" id="A0A396SQI0"/>
<name>A0A396SQI0_9LACO</name>
<accession>A0A396SQI0</accession>
<reference evidence="1 2" key="1">
    <citation type="submission" date="2018-07" db="EMBL/GenBank/DDBJ databases">
        <title>Genome sequences of six Lactobacillus spp. isolated from bumble bee guts.</title>
        <authorList>
            <person name="Motta E.V.S."/>
            <person name="Moran N.A."/>
        </authorList>
    </citation>
    <scope>NUCLEOTIDE SEQUENCE [LARGE SCALE GENOMIC DNA]</scope>
    <source>
        <strain evidence="1 2">OCC3</strain>
    </source>
</reference>
<dbReference type="InterPro" id="IPR049254">
    <property type="entry name" value="Phage_tail_terminator"/>
</dbReference>
<gene>
    <name evidence="1" type="ORF">DS835_07170</name>
</gene>
<protein>
    <submittedName>
        <fullName evidence="1">Uncharacterized protein</fullName>
    </submittedName>
</protein>
<dbReference type="Pfam" id="PF20765">
    <property type="entry name" value="Phage_tail_terminator_8"/>
    <property type="match status" value="1"/>
</dbReference>
<comment type="caution">
    <text evidence="1">The sequence shown here is derived from an EMBL/GenBank/DDBJ whole genome shotgun (WGS) entry which is preliminary data.</text>
</comment>
<proteinExistence type="predicted"/>
<dbReference type="RefSeq" id="WP_118898233.1">
    <property type="nucleotide sequence ID" value="NZ_QOCV01000011.1"/>
</dbReference>
<sequence length="135" mass="15917">MTIIERVADEIARIFPNAIIYTENQADGFSEPSFFIEKISTIATPELFDTQMRKQSFQVIYFPNPNNPKTDMERVEDYLLSGLLELKDYAPLRNIEVTQQEDNTLIYKFEVWGRFYPDKKDEIKLQNEKLKGKIK</sequence>
<evidence type="ECO:0000313" key="1">
    <source>
        <dbReference type="EMBL" id="RHW53714.1"/>
    </source>
</evidence>
<organism evidence="1 2">
    <name type="scientific">Lactobacillus bombicola</name>
    <dbReference type="NCBI Taxonomy" id="1505723"/>
    <lineage>
        <taxon>Bacteria</taxon>
        <taxon>Bacillati</taxon>
        <taxon>Bacillota</taxon>
        <taxon>Bacilli</taxon>
        <taxon>Lactobacillales</taxon>
        <taxon>Lactobacillaceae</taxon>
        <taxon>Lactobacillus</taxon>
    </lineage>
</organism>